<dbReference type="CDD" id="cd01127">
    <property type="entry name" value="TrwB_TraG_TraD_VirD4"/>
    <property type="match status" value="1"/>
</dbReference>
<reference evidence="1 2" key="1">
    <citation type="submission" date="2020-04" db="EMBL/GenBank/DDBJ databases">
        <authorList>
            <person name="Zhang R."/>
            <person name="Schippers A."/>
        </authorList>
    </citation>
    <scope>NUCLEOTIDE SEQUENCE [LARGE SCALE GENOMIC DNA]</scope>
    <source>
        <strain evidence="1 2">DSM 109850</strain>
    </source>
</reference>
<dbReference type="EMBL" id="JABBVZ010000080">
    <property type="protein sequence ID" value="NMP24043.1"/>
    <property type="molecule type" value="Genomic_DNA"/>
</dbReference>
<dbReference type="InterPro" id="IPR027417">
    <property type="entry name" value="P-loop_NTPase"/>
</dbReference>
<sequence>MTRDSLRAQEKVTIIGPNGTGKSYLALGYIQKMPSAIVHDPKHEIELPGFTITEDQRALLREPRVIWRPPLLADPVKVGDVCGYAALTRGHTCLYLDEAAYVTTSLRIGRWLAAAIRMGRSQGVGIWAATQRPVDVHNLFFSEAWVILCSPLVVGFDRDKIKGFTGEDFSTVVRKSWPPFSFYMVRRGQKTGRVIRVP</sequence>
<evidence type="ECO:0000313" key="2">
    <source>
        <dbReference type="Proteomes" id="UP000533476"/>
    </source>
</evidence>
<dbReference type="RefSeq" id="WP_169101819.1">
    <property type="nucleotide sequence ID" value="NZ_JABBVZ010000080.1"/>
</dbReference>
<comment type="caution">
    <text evidence="1">The sequence shown here is derived from an EMBL/GenBank/DDBJ whole genome shotgun (WGS) entry which is preliminary data.</text>
</comment>
<dbReference type="AlphaFoldDB" id="A0A7Y0L6Q9"/>
<dbReference type="SUPFAM" id="SSF52540">
    <property type="entry name" value="P-loop containing nucleoside triphosphate hydrolases"/>
    <property type="match status" value="1"/>
</dbReference>
<evidence type="ECO:0000313" key="1">
    <source>
        <dbReference type="EMBL" id="NMP24043.1"/>
    </source>
</evidence>
<dbReference type="Proteomes" id="UP000533476">
    <property type="component" value="Unassembled WGS sequence"/>
</dbReference>
<dbReference type="Gene3D" id="3.40.50.300">
    <property type="entry name" value="P-loop containing nucleotide triphosphate hydrolases"/>
    <property type="match status" value="1"/>
</dbReference>
<proteinExistence type="predicted"/>
<protein>
    <submittedName>
        <fullName evidence="1">ATP-binding protein</fullName>
    </submittedName>
</protein>
<dbReference type="GO" id="GO:0005524">
    <property type="term" value="F:ATP binding"/>
    <property type="evidence" value="ECO:0007669"/>
    <property type="project" value="UniProtKB-KW"/>
</dbReference>
<keyword evidence="1" id="KW-0547">Nucleotide-binding</keyword>
<name>A0A7Y0L6Q9_9FIRM</name>
<keyword evidence="1" id="KW-0067">ATP-binding</keyword>
<gene>
    <name evidence="1" type="ORF">HIJ39_17050</name>
</gene>
<keyword evidence="2" id="KW-1185">Reference proteome</keyword>
<accession>A0A7Y0L6Q9</accession>
<organism evidence="1 2">
    <name type="scientific">Sulfobacillus harzensis</name>
    <dbReference type="NCBI Taxonomy" id="2729629"/>
    <lineage>
        <taxon>Bacteria</taxon>
        <taxon>Bacillati</taxon>
        <taxon>Bacillota</taxon>
        <taxon>Clostridia</taxon>
        <taxon>Eubacteriales</taxon>
        <taxon>Clostridiales Family XVII. Incertae Sedis</taxon>
        <taxon>Sulfobacillus</taxon>
    </lineage>
</organism>